<sequence length="115" mass="13255">MSKEFRNLNYESEYSNIFLIDKIIIHIIKIIYYRFLNRNINFLKSKKAAVAFVPTYYNPETGRRLSKPNRLSSSAATPHSRRKEKTALLPSFSPDTSGSVQRTPSHSRSFLLQSG</sequence>
<comment type="caution">
    <text evidence="3">The sequence shown here is derived from an EMBL/GenBank/DDBJ whole genome shotgun (WGS) entry which is preliminary data.</text>
</comment>
<evidence type="ECO:0000313" key="3">
    <source>
        <dbReference type="EMBL" id="GIY27847.1"/>
    </source>
</evidence>
<feature type="transmembrane region" description="Helical" evidence="2">
    <location>
        <begin position="17"/>
        <end position="36"/>
    </location>
</feature>
<keyword evidence="2" id="KW-1133">Transmembrane helix</keyword>
<accession>A0AAV4S2M6</accession>
<name>A0AAV4S2M6_9ARAC</name>
<gene>
    <name evidence="3" type="ORF">CDAR_515721</name>
</gene>
<dbReference type="Proteomes" id="UP001054837">
    <property type="component" value="Unassembled WGS sequence"/>
</dbReference>
<protein>
    <submittedName>
        <fullName evidence="3">Uncharacterized protein</fullName>
    </submittedName>
</protein>
<keyword evidence="4" id="KW-1185">Reference proteome</keyword>
<keyword evidence="2" id="KW-0812">Transmembrane</keyword>
<reference evidence="3 4" key="1">
    <citation type="submission" date="2021-06" db="EMBL/GenBank/DDBJ databases">
        <title>Caerostris darwini draft genome.</title>
        <authorList>
            <person name="Kono N."/>
            <person name="Arakawa K."/>
        </authorList>
    </citation>
    <scope>NUCLEOTIDE SEQUENCE [LARGE SCALE GENOMIC DNA]</scope>
</reference>
<evidence type="ECO:0000256" key="2">
    <source>
        <dbReference type="SAM" id="Phobius"/>
    </source>
</evidence>
<organism evidence="3 4">
    <name type="scientific">Caerostris darwini</name>
    <dbReference type="NCBI Taxonomy" id="1538125"/>
    <lineage>
        <taxon>Eukaryota</taxon>
        <taxon>Metazoa</taxon>
        <taxon>Ecdysozoa</taxon>
        <taxon>Arthropoda</taxon>
        <taxon>Chelicerata</taxon>
        <taxon>Arachnida</taxon>
        <taxon>Araneae</taxon>
        <taxon>Araneomorphae</taxon>
        <taxon>Entelegynae</taxon>
        <taxon>Araneoidea</taxon>
        <taxon>Araneidae</taxon>
        <taxon>Caerostris</taxon>
    </lineage>
</organism>
<evidence type="ECO:0000256" key="1">
    <source>
        <dbReference type="SAM" id="MobiDB-lite"/>
    </source>
</evidence>
<keyword evidence="2" id="KW-0472">Membrane</keyword>
<feature type="region of interest" description="Disordered" evidence="1">
    <location>
        <begin position="59"/>
        <end position="115"/>
    </location>
</feature>
<dbReference type="EMBL" id="BPLQ01007091">
    <property type="protein sequence ID" value="GIY27847.1"/>
    <property type="molecule type" value="Genomic_DNA"/>
</dbReference>
<evidence type="ECO:0000313" key="4">
    <source>
        <dbReference type="Proteomes" id="UP001054837"/>
    </source>
</evidence>
<proteinExistence type="predicted"/>
<dbReference type="AlphaFoldDB" id="A0AAV4S2M6"/>
<feature type="compositionally biased region" description="Polar residues" evidence="1">
    <location>
        <begin position="93"/>
        <end position="115"/>
    </location>
</feature>